<protein>
    <submittedName>
        <fullName evidence="3">Uncharacterized protein</fullName>
    </submittedName>
</protein>
<proteinExistence type="predicted"/>
<keyword evidence="2" id="KW-0472">Membrane</keyword>
<dbReference type="RefSeq" id="WP_012565021.1">
    <property type="nucleotide sequence ID" value="NC_011414.1"/>
</dbReference>
<name>Q6R577_ORNRH</name>
<evidence type="ECO:0000256" key="1">
    <source>
        <dbReference type="SAM" id="Coils"/>
    </source>
</evidence>
<keyword evidence="2" id="KW-0812">Transmembrane</keyword>
<accession>Q6R577</accession>
<dbReference type="AlphaFoldDB" id="Q6R577"/>
<evidence type="ECO:0000313" key="3">
    <source>
        <dbReference type="EMBL" id="AAT09360.1"/>
    </source>
</evidence>
<reference evidence="3" key="1">
    <citation type="journal article" date="2004" name="Appl. Environ. Microbiol.">
        <title>Characterization of Plasmid pOR1 from Ornithobacterium rhinotracheale and Construction of a Shuttle Plasmid.</title>
        <authorList>
            <person name="Jansen R."/>
            <person name="Chansiripornchai N."/>
            <person name="Gaastra W."/>
            <person name="Van Putten J.P.M."/>
        </authorList>
    </citation>
    <scope>NUCLEOTIDE SEQUENCE</scope>
    <source>
        <plasmid evidence="3">pOR1</plasmid>
    </source>
</reference>
<sequence>MSEKNPLEILKEIGENLSAQNRELSELLKKNKSVVAENSQIKESILTSLGQIDKGNQIRLELYERIRTDINEDVSKFIDITEEFPKKMEQEMKNLKLPDVDLSLNHKDLVALEQTKKELKSFNNNLYWSAIILFLSVCILTGMGFFAREFYKNSISTKEKVLEEIKQQGLTIISKEEHQAYKNERRMLYEWQKGNPNDSKSYRNFREGKHKMFPKESIFKNFDVNDLNLME</sequence>
<evidence type="ECO:0000256" key="2">
    <source>
        <dbReference type="SAM" id="Phobius"/>
    </source>
</evidence>
<feature type="transmembrane region" description="Helical" evidence="2">
    <location>
        <begin position="126"/>
        <end position="147"/>
    </location>
</feature>
<geneLocation type="plasmid" evidence="3">
    <name>pOR1</name>
</geneLocation>
<keyword evidence="3" id="KW-0614">Plasmid</keyword>
<keyword evidence="2" id="KW-1133">Transmembrane helix</keyword>
<organism evidence="3">
    <name type="scientific">Ornithobacterium rhinotracheale</name>
    <dbReference type="NCBI Taxonomy" id="28251"/>
    <lineage>
        <taxon>Bacteria</taxon>
        <taxon>Pseudomonadati</taxon>
        <taxon>Bacteroidota</taxon>
        <taxon>Flavobacteriia</taxon>
        <taxon>Flavobacteriales</taxon>
        <taxon>Weeksellaceae</taxon>
        <taxon>Ornithobacterium</taxon>
    </lineage>
</organism>
<dbReference type="EMBL" id="AY513488">
    <property type="protein sequence ID" value="AAT09360.1"/>
    <property type="molecule type" value="Genomic_DNA"/>
</dbReference>
<keyword evidence="1" id="KW-0175">Coiled coil</keyword>
<feature type="coiled-coil region" evidence="1">
    <location>
        <begin position="7"/>
        <end position="37"/>
    </location>
</feature>